<dbReference type="EC" id="3.1.1.61" evidence="4"/>
<evidence type="ECO:0000313" key="10">
    <source>
        <dbReference type="Proteomes" id="UP000366051"/>
    </source>
</evidence>
<evidence type="ECO:0000256" key="2">
    <source>
        <dbReference type="ARBA" id="ARBA00024867"/>
    </source>
</evidence>
<dbReference type="SUPFAM" id="SSF52172">
    <property type="entry name" value="CheY-like"/>
    <property type="match status" value="1"/>
</dbReference>
<dbReference type="Gene3D" id="3.40.50.2300">
    <property type="match status" value="1"/>
</dbReference>
<feature type="domain" description="Response regulatory" evidence="7">
    <location>
        <begin position="5"/>
        <end position="122"/>
    </location>
</feature>
<evidence type="ECO:0000256" key="4">
    <source>
        <dbReference type="HAMAP-Rule" id="MF_00099"/>
    </source>
</evidence>
<dbReference type="NCBIfam" id="NF001965">
    <property type="entry name" value="PRK00742.1"/>
    <property type="match status" value="1"/>
</dbReference>
<dbReference type="InterPro" id="IPR000673">
    <property type="entry name" value="Sig_transdc_resp-reg_Me-estase"/>
</dbReference>
<dbReference type="Proteomes" id="UP000366051">
    <property type="component" value="Chromosome"/>
</dbReference>
<dbReference type="EMBL" id="CP045875">
    <property type="protein sequence ID" value="QGG48190.1"/>
    <property type="molecule type" value="Genomic_DNA"/>
</dbReference>
<dbReference type="Gene3D" id="3.40.50.180">
    <property type="entry name" value="Methylesterase CheB, C-terminal domain"/>
    <property type="match status" value="1"/>
</dbReference>
<evidence type="ECO:0000259" key="7">
    <source>
        <dbReference type="PROSITE" id="PS50110"/>
    </source>
</evidence>
<dbReference type="Pfam" id="PF00072">
    <property type="entry name" value="Response_reg"/>
    <property type="match status" value="1"/>
</dbReference>
<evidence type="ECO:0000256" key="3">
    <source>
        <dbReference type="ARBA" id="ARBA00048267"/>
    </source>
</evidence>
<name>A0A5Q2N7E2_9FIRM</name>
<dbReference type="PROSITE" id="PS50110">
    <property type="entry name" value="RESPONSE_REGULATORY"/>
    <property type="match status" value="1"/>
</dbReference>
<comment type="similarity">
    <text evidence="4">Belongs to the CheB family.</text>
</comment>
<dbReference type="InterPro" id="IPR008248">
    <property type="entry name" value="CheB-like"/>
</dbReference>
<evidence type="ECO:0000256" key="6">
    <source>
        <dbReference type="PROSITE-ProRule" id="PRU00169"/>
    </source>
</evidence>
<organism evidence="9 10">
    <name type="scientific">Heliorestis convoluta</name>
    <dbReference type="NCBI Taxonomy" id="356322"/>
    <lineage>
        <taxon>Bacteria</taxon>
        <taxon>Bacillati</taxon>
        <taxon>Bacillota</taxon>
        <taxon>Clostridia</taxon>
        <taxon>Eubacteriales</taxon>
        <taxon>Heliobacteriaceae</taxon>
        <taxon>Heliorestis</taxon>
    </lineage>
</organism>
<dbReference type="RefSeq" id="WP_153725432.1">
    <property type="nucleotide sequence ID" value="NZ_CP045875.1"/>
</dbReference>
<evidence type="ECO:0000259" key="8">
    <source>
        <dbReference type="PROSITE" id="PS50122"/>
    </source>
</evidence>
<evidence type="ECO:0000313" key="9">
    <source>
        <dbReference type="EMBL" id="QGG48190.1"/>
    </source>
</evidence>
<comment type="subcellular location">
    <subcellularLocation>
        <location evidence="4">Cytoplasm</location>
    </subcellularLocation>
</comment>
<comment type="function">
    <text evidence="2">May play the central regulatory role in sporulation. It may be an element of the effector pathway responsible for the activation of sporulation genes in response to nutritional stress. Spo0A may act in concert with spo0H (a sigma factor) to control the expression of some genes that are critical to the sporulation process.</text>
</comment>
<comment type="PTM">
    <text evidence="4">Phosphorylated by CheA. Phosphorylation of the N-terminal regulatory domain activates the methylesterase activity.</text>
</comment>
<keyword evidence="4 6" id="KW-0597">Phosphoprotein</keyword>
<dbReference type="InterPro" id="IPR035909">
    <property type="entry name" value="CheB_C"/>
</dbReference>
<reference evidence="10" key="1">
    <citation type="submission" date="2019-11" db="EMBL/GenBank/DDBJ databases">
        <title>Genome sequence of Heliorestis convoluta strain HH, an alkaliphilic and minimalistic phototrophic bacterium from a soda lake in Egypt.</title>
        <authorList>
            <person name="Dewey E.D."/>
            <person name="Stokes L.M."/>
            <person name="Burchell B.M."/>
            <person name="Shaffer K.N."/>
            <person name="Huntington A.M."/>
            <person name="Baker J.M."/>
            <person name="Nadendla S."/>
            <person name="Giglio M.G."/>
            <person name="Touchman J.W."/>
            <person name="Blankenship R.E."/>
            <person name="Madigan M.T."/>
            <person name="Sattley W.M."/>
        </authorList>
    </citation>
    <scope>NUCLEOTIDE SEQUENCE [LARGE SCALE GENOMIC DNA]</scope>
    <source>
        <strain evidence="10">HH</strain>
    </source>
</reference>
<comment type="function">
    <text evidence="4">Involved in chemotaxis. Part of a chemotaxis signal transduction system that modulates chemotaxis in response to various stimuli. Catalyzes the demethylation of specific methylglutamate residues introduced into the chemoreceptors (methyl-accepting chemotaxis proteins or MCP) by CheR. Also mediates the irreversible deamidation of specific glutamine residues to glutamic acid.</text>
</comment>
<keyword evidence="4 5" id="KW-0145">Chemotaxis</keyword>
<feature type="domain" description="CheB-type methylesterase" evidence="8">
    <location>
        <begin position="184"/>
        <end position="382"/>
    </location>
</feature>
<dbReference type="GO" id="GO:0000156">
    <property type="term" value="F:phosphorelay response regulator activity"/>
    <property type="evidence" value="ECO:0007669"/>
    <property type="project" value="InterPro"/>
</dbReference>
<comment type="catalytic activity">
    <reaction evidence="3 4">
        <text>[protein]-L-glutamate 5-O-methyl ester + H2O = L-glutamyl-[protein] + methanol + H(+)</text>
        <dbReference type="Rhea" id="RHEA:23236"/>
        <dbReference type="Rhea" id="RHEA-COMP:10208"/>
        <dbReference type="Rhea" id="RHEA-COMP:10311"/>
        <dbReference type="ChEBI" id="CHEBI:15377"/>
        <dbReference type="ChEBI" id="CHEBI:15378"/>
        <dbReference type="ChEBI" id="CHEBI:17790"/>
        <dbReference type="ChEBI" id="CHEBI:29973"/>
        <dbReference type="ChEBI" id="CHEBI:82795"/>
        <dbReference type="EC" id="3.1.1.61"/>
    </reaction>
</comment>
<dbReference type="PANTHER" id="PTHR42872:SF3">
    <property type="entry name" value="PROTEIN-GLUTAMATE METHYLESTERASE_PROTEIN-GLUTAMINE GLUTAMINASE 1"/>
    <property type="match status" value="1"/>
</dbReference>
<dbReference type="CDD" id="cd16432">
    <property type="entry name" value="CheB_Rec"/>
    <property type="match status" value="1"/>
</dbReference>
<feature type="active site" evidence="4 5">
    <location>
        <position position="196"/>
    </location>
</feature>
<keyword evidence="1 4" id="KW-0378">Hydrolase</keyword>
<dbReference type="CDD" id="cd17541">
    <property type="entry name" value="REC_CheB-like"/>
    <property type="match status" value="1"/>
</dbReference>
<feature type="active site" evidence="4 5">
    <location>
        <position position="223"/>
    </location>
</feature>
<dbReference type="InterPro" id="IPR001789">
    <property type="entry name" value="Sig_transdc_resp-reg_receiver"/>
</dbReference>
<comment type="domain">
    <text evidence="4">Contains a C-terminal catalytic domain, and an N-terminal region which modulates catalytic activity.</text>
</comment>
<dbReference type="GO" id="GO:0006935">
    <property type="term" value="P:chemotaxis"/>
    <property type="evidence" value="ECO:0007669"/>
    <property type="project" value="UniProtKB-UniRule"/>
</dbReference>
<dbReference type="NCBIfam" id="NF009206">
    <property type="entry name" value="PRK12555.1"/>
    <property type="match status" value="1"/>
</dbReference>
<evidence type="ECO:0000256" key="5">
    <source>
        <dbReference type="PROSITE-ProRule" id="PRU00050"/>
    </source>
</evidence>
<keyword evidence="4" id="KW-0963">Cytoplasm</keyword>
<sequence length="382" mass="41453">MPVIKVLVVDDSAFMRKMISDMITSEPGMTVVGTARNGQDALQKLEQLAPDVVTLDIEMPILDGLSTLERIMSDKPLPVIMISSLTQKGAEATMQALQKGAVDFVPKPSGTISLDIHKVKEELLGKIKVAAVAKVRPKSLPHKKAFVPFGSSSTKPKIFPIPEKAYSSEVQEATVSTEKTTQHQGILNKIVLIGTSTGGPKALYEVIPKLPLTLDAAVLVVQHMPPGFTRSLAERLDANSPLKVKEAEHNEEIRPGVVYIAPGDYHLKVHRTEKPGFGKQLWVRLTQELPASGHRPSVNVMMSSVVENFWSKIVGVIMTGMGSDGTEGVRGIKERQGKTIAEDASTCIVYGMPKVAIESGNIDKVVPLTEMADEITKAIRER</sequence>
<dbReference type="GO" id="GO:0050568">
    <property type="term" value="F:protein-glutamine glutaminase activity"/>
    <property type="evidence" value="ECO:0007669"/>
    <property type="project" value="UniProtKB-UniRule"/>
</dbReference>
<comment type="catalytic activity">
    <reaction evidence="4">
        <text>L-glutaminyl-[protein] + H2O = L-glutamyl-[protein] + NH4(+)</text>
        <dbReference type="Rhea" id="RHEA:16441"/>
        <dbReference type="Rhea" id="RHEA-COMP:10207"/>
        <dbReference type="Rhea" id="RHEA-COMP:10208"/>
        <dbReference type="ChEBI" id="CHEBI:15377"/>
        <dbReference type="ChEBI" id="CHEBI:28938"/>
        <dbReference type="ChEBI" id="CHEBI:29973"/>
        <dbReference type="ChEBI" id="CHEBI:30011"/>
        <dbReference type="EC" id="3.5.1.44"/>
    </reaction>
</comment>
<proteinExistence type="inferred from homology"/>
<feature type="active site" evidence="4 5">
    <location>
        <position position="324"/>
    </location>
</feature>
<feature type="modified residue" description="4-aspartylphosphate" evidence="4 6">
    <location>
        <position position="56"/>
    </location>
</feature>
<evidence type="ECO:0000256" key="1">
    <source>
        <dbReference type="ARBA" id="ARBA00022801"/>
    </source>
</evidence>
<dbReference type="Pfam" id="PF01339">
    <property type="entry name" value="CheB_methylest"/>
    <property type="match status" value="1"/>
</dbReference>
<dbReference type="InterPro" id="IPR011006">
    <property type="entry name" value="CheY-like_superfamily"/>
</dbReference>
<dbReference type="PIRSF" id="PIRSF000876">
    <property type="entry name" value="RR_chemtxs_CheB"/>
    <property type="match status" value="1"/>
</dbReference>
<dbReference type="SUPFAM" id="SSF52738">
    <property type="entry name" value="Methylesterase CheB, C-terminal domain"/>
    <property type="match status" value="1"/>
</dbReference>
<gene>
    <name evidence="4" type="primary">cheB</name>
    <name evidence="9" type="ORF">FTV88_2092</name>
</gene>
<dbReference type="GO" id="GO:0005737">
    <property type="term" value="C:cytoplasm"/>
    <property type="evidence" value="ECO:0007669"/>
    <property type="project" value="UniProtKB-SubCell"/>
</dbReference>
<keyword evidence="10" id="KW-1185">Reference proteome</keyword>
<dbReference type="OrthoDB" id="9793421at2"/>
<dbReference type="EC" id="3.5.1.44" evidence="4"/>
<protein>
    <recommendedName>
        <fullName evidence="4">Protein-glutamate methylesterase/protein-glutamine glutaminase</fullName>
        <ecNumber evidence="4">3.1.1.61</ecNumber>
        <ecNumber evidence="4">3.5.1.44</ecNumber>
    </recommendedName>
</protein>
<dbReference type="PROSITE" id="PS50122">
    <property type="entry name" value="CHEB"/>
    <property type="match status" value="1"/>
</dbReference>
<dbReference type="SMART" id="SM00448">
    <property type="entry name" value="REC"/>
    <property type="match status" value="1"/>
</dbReference>
<accession>A0A5Q2N7E2</accession>
<dbReference type="GO" id="GO:0008984">
    <property type="term" value="F:protein-glutamate methylesterase activity"/>
    <property type="evidence" value="ECO:0007669"/>
    <property type="project" value="UniProtKB-UniRule"/>
</dbReference>
<dbReference type="KEGG" id="hcv:FTV88_2092"/>
<dbReference type="PANTHER" id="PTHR42872">
    <property type="entry name" value="PROTEIN-GLUTAMATE METHYLESTERASE/PROTEIN-GLUTAMINE GLUTAMINASE"/>
    <property type="match status" value="1"/>
</dbReference>
<dbReference type="AlphaFoldDB" id="A0A5Q2N7E2"/>
<dbReference type="HAMAP" id="MF_00099">
    <property type="entry name" value="CheB_chemtxs"/>
    <property type="match status" value="1"/>
</dbReference>